<dbReference type="AlphaFoldDB" id="A0A3M7ITB0"/>
<dbReference type="CDD" id="cd12148">
    <property type="entry name" value="fungal_TF_MHR"/>
    <property type="match status" value="1"/>
</dbReference>
<gene>
    <name evidence="1" type="ORF">D0859_07142</name>
</gene>
<dbReference type="Proteomes" id="UP000281677">
    <property type="component" value="Unassembled WGS sequence"/>
</dbReference>
<comment type="caution">
    <text evidence="1">The sequence shown here is derived from an EMBL/GenBank/DDBJ whole genome shotgun (WGS) entry which is preliminary data.</text>
</comment>
<protein>
    <recommendedName>
        <fullName evidence="3">Transcription factor domain-containing protein</fullName>
    </recommendedName>
</protein>
<name>A0A3M7ITB0_HORWE</name>
<reference evidence="1 2" key="1">
    <citation type="journal article" date="2018" name="BMC Genomics">
        <title>Genomic evidence for intraspecific hybridization in a clonal and extremely halotolerant yeast.</title>
        <authorList>
            <person name="Gostincar C."/>
            <person name="Stajich J.E."/>
            <person name="Zupancic J."/>
            <person name="Zalar P."/>
            <person name="Gunde-Cimerman N."/>
        </authorList>
    </citation>
    <scope>NUCLEOTIDE SEQUENCE [LARGE SCALE GENOMIC DNA]</scope>
    <source>
        <strain evidence="1 2">EXF-120</strain>
    </source>
</reference>
<dbReference type="OrthoDB" id="3876869at2759"/>
<evidence type="ECO:0000313" key="1">
    <source>
        <dbReference type="EMBL" id="RMZ28755.1"/>
    </source>
</evidence>
<accession>A0A3M7ITB0</accession>
<evidence type="ECO:0000313" key="2">
    <source>
        <dbReference type="Proteomes" id="UP000281677"/>
    </source>
</evidence>
<dbReference type="EMBL" id="QWIT01000192">
    <property type="protein sequence ID" value="RMZ28755.1"/>
    <property type="molecule type" value="Genomic_DNA"/>
</dbReference>
<organism evidence="1 2">
    <name type="scientific">Hortaea werneckii</name>
    <name type="common">Black yeast</name>
    <name type="synonym">Cladosporium werneckii</name>
    <dbReference type="NCBI Taxonomy" id="91943"/>
    <lineage>
        <taxon>Eukaryota</taxon>
        <taxon>Fungi</taxon>
        <taxon>Dikarya</taxon>
        <taxon>Ascomycota</taxon>
        <taxon>Pezizomycotina</taxon>
        <taxon>Dothideomycetes</taxon>
        <taxon>Dothideomycetidae</taxon>
        <taxon>Mycosphaerellales</taxon>
        <taxon>Teratosphaeriaceae</taxon>
        <taxon>Hortaea</taxon>
    </lineage>
</organism>
<evidence type="ECO:0008006" key="3">
    <source>
        <dbReference type="Google" id="ProtNLM"/>
    </source>
</evidence>
<sequence length="404" mass="44911">MDASNLDRYYIKCISHQMQLVPAGSKEPYAYEFFLVYMAIATAAFASASSPRIFDFGTQLFTSVTQHLPDLTGIAGPQVTVQCLTALALGSLYNPHQGSPWYLLGIAVAGALSSGMHRWDDARLLDTESPRKAESERLLQTLYVLDRPEQEKYRTPLIAHLHYLDGNSALDRPRGSESHESPDAALLQGALEYLGMESDTRLDWTKPDFYYIGIANALGASIPLRKAGHSGLDELTLRLRSRFLADVWSKRALSRELQSQEALAGSSLARESVTAGRDWLCLLSEKVRQNTYVLSILDAYEIAGAGSLSAWVQRYAGFEVAREVLRDCTRIDTLCASMLGYLSARFDAAKPLVSLLDQLKSTDSWQASQDVQRIVQPNLTDIPKSHAAPVPRRMRELLHACRRE</sequence>
<dbReference type="VEuPathDB" id="FungiDB:BTJ68_01343"/>
<proteinExistence type="predicted"/>